<proteinExistence type="predicted"/>
<evidence type="ECO:0000313" key="3">
    <source>
        <dbReference type="Proteomes" id="UP000479710"/>
    </source>
</evidence>
<evidence type="ECO:0000256" key="1">
    <source>
        <dbReference type="SAM" id="MobiDB-lite"/>
    </source>
</evidence>
<keyword evidence="3" id="KW-1185">Reference proteome</keyword>
<accession>A0A6G1DXS8</accession>
<feature type="region of interest" description="Disordered" evidence="1">
    <location>
        <begin position="1"/>
        <end position="54"/>
    </location>
</feature>
<dbReference type="PANTHER" id="PTHR31153:SF21">
    <property type="entry name" value="OS05G0508800 PROTEIN"/>
    <property type="match status" value="1"/>
</dbReference>
<sequence length="143" mass="16065">MRANRALDKREMEKAGGIPLVEETTTTNMEKSTDRKPSQPPEKHRLQPTSKPKPSIEDLANIEEIQRRRAVITGRAVRVKSQLNWMWFAIGFRSYCNLVDDAKLYSTNSMGAAKLIGWKNGKSNLLVDPSEIGCFREGTANSS</sequence>
<dbReference type="Proteomes" id="UP000479710">
    <property type="component" value="Unassembled WGS sequence"/>
</dbReference>
<feature type="compositionally biased region" description="Basic and acidic residues" evidence="1">
    <location>
        <begin position="31"/>
        <end position="45"/>
    </location>
</feature>
<protein>
    <submittedName>
        <fullName evidence="2">Uncharacterized protein</fullName>
    </submittedName>
</protein>
<dbReference type="AlphaFoldDB" id="A0A6G1DXS8"/>
<comment type="caution">
    <text evidence="2">The sequence shown here is derived from an EMBL/GenBank/DDBJ whole genome shotgun (WGS) entry which is preliminary data.</text>
</comment>
<organism evidence="2 3">
    <name type="scientific">Oryza meyeriana var. granulata</name>
    <dbReference type="NCBI Taxonomy" id="110450"/>
    <lineage>
        <taxon>Eukaryota</taxon>
        <taxon>Viridiplantae</taxon>
        <taxon>Streptophyta</taxon>
        <taxon>Embryophyta</taxon>
        <taxon>Tracheophyta</taxon>
        <taxon>Spermatophyta</taxon>
        <taxon>Magnoliopsida</taxon>
        <taxon>Liliopsida</taxon>
        <taxon>Poales</taxon>
        <taxon>Poaceae</taxon>
        <taxon>BOP clade</taxon>
        <taxon>Oryzoideae</taxon>
        <taxon>Oryzeae</taxon>
        <taxon>Oryzinae</taxon>
        <taxon>Oryza</taxon>
        <taxon>Oryza meyeriana</taxon>
    </lineage>
</organism>
<feature type="compositionally biased region" description="Basic and acidic residues" evidence="1">
    <location>
        <begin position="1"/>
        <end position="14"/>
    </location>
</feature>
<dbReference type="InterPro" id="IPR044802">
    <property type="entry name" value="NADKc-like"/>
</dbReference>
<dbReference type="OrthoDB" id="10267859at2759"/>
<name>A0A6G1DXS8_9ORYZ</name>
<gene>
    <name evidence="2" type="ORF">E2562_017453</name>
</gene>
<evidence type="ECO:0000313" key="2">
    <source>
        <dbReference type="EMBL" id="KAF0917277.1"/>
    </source>
</evidence>
<dbReference type="EMBL" id="SPHZ02000005">
    <property type="protein sequence ID" value="KAF0917277.1"/>
    <property type="molecule type" value="Genomic_DNA"/>
</dbReference>
<dbReference type="PANTHER" id="PTHR31153">
    <property type="entry name" value="CALMODULIN CALCIUM-DEPENDENT NAD KINASE"/>
    <property type="match status" value="1"/>
</dbReference>
<reference evidence="2 3" key="1">
    <citation type="submission" date="2019-11" db="EMBL/GenBank/DDBJ databases">
        <title>Whole genome sequence of Oryza granulata.</title>
        <authorList>
            <person name="Li W."/>
        </authorList>
    </citation>
    <scope>NUCLEOTIDE SEQUENCE [LARGE SCALE GENOMIC DNA]</scope>
    <source>
        <strain evidence="3">cv. Menghai</strain>
        <tissue evidence="2">Leaf</tissue>
    </source>
</reference>